<keyword evidence="2" id="KW-1185">Reference proteome</keyword>
<evidence type="ECO:0000313" key="2">
    <source>
        <dbReference type="Proteomes" id="UP000024635"/>
    </source>
</evidence>
<reference evidence="2" key="1">
    <citation type="journal article" date="2015" name="Nat. Genet.">
        <title>The genome and transcriptome of the zoonotic hookworm Ancylostoma ceylanicum identify infection-specific gene families.</title>
        <authorList>
            <person name="Schwarz E.M."/>
            <person name="Hu Y."/>
            <person name="Antoshechkin I."/>
            <person name="Miller M.M."/>
            <person name="Sternberg P.W."/>
            <person name="Aroian R.V."/>
        </authorList>
    </citation>
    <scope>NUCLEOTIDE SEQUENCE</scope>
    <source>
        <strain evidence="2">HY135</strain>
    </source>
</reference>
<dbReference type="Proteomes" id="UP000024635">
    <property type="component" value="Unassembled WGS sequence"/>
</dbReference>
<accession>A0A016SVN5</accession>
<protein>
    <submittedName>
        <fullName evidence="1">Uncharacterized protein</fullName>
    </submittedName>
</protein>
<evidence type="ECO:0000313" key="1">
    <source>
        <dbReference type="EMBL" id="EYB94535.1"/>
    </source>
</evidence>
<gene>
    <name evidence="1" type="primary">Acey_s0170.g250</name>
    <name evidence="1" type="ORF">Y032_0170g250</name>
</gene>
<sequence>MTHAHTSQSQHTSRKYTLPEIAAILLEEYSKLCRRRRRPLMLATAAVATPRPQSIRVGLTVAGNDDAGFYTPRGL</sequence>
<comment type="caution">
    <text evidence="1">The sequence shown here is derived from an EMBL/GenBank/DDBJ whole genome shotgun (WGS) entry which is preliminary data.</text>
</comment>
<organism evidence="1 2">
    <name type="scientific">Ancylostoma ceylanicum</name>
    <dbReference type="NCBI Taxonomy" id="53326"/>
    <lineage>
        <taxon>Eukaryota</taxon>
        <taxon>Metazoa</taxon>
        <taxon>Ecdysozoa</taxon>
        <taxon>Nematoda</taxon>
        <taxon>Chromadorea</taxon>
        <taxon>Rhabditida</taxon>
        <taxon>Rhabditina</taxon>
        <taxon>Rhabditomorpha</taxon>
        <taxon>Strongyloidea</taxon>
        <taxon>Ancylostomatidae</taxon>
        <taxon>Ancylostomatinae</taxon>
        <taxon>Ancylostoma</taxon>
    </lineage>
</organism>
<dbReference type="EMBL" id="JARK01001506">
    <property type="protein sequence ID" value="EYB94535.1"/>
    <property type="molecule type" value="Genomic_DNA"/>
</dbReference>
<name>A0A016SVN5_9BILA</name>
<dbReference type="AlphaFoldDB" id="A0A016SVN5"/>
<proteinExistence type="predicted"/>